<evidence type="ECO:0000313" key="4">
    <source>
        <dbReference type="Proteomes" id="UP000291822"/>
    </source>
</evidence>
<evidence type="ECO:0000256" key="1">
    <source>
        <dbReference type="SAM" id="SignalP"/>
    </source>
</evidence>
<dbReference type="InterPro" id="IPR036866">
    <property type="entry name" value="RibonucZ/Hydroxyglut_hydro"/>
</dbReference>
<gene>
    <name evidence="3" type="primary">bla</name>
    <name evidence="3" type="ORF">EZM97_19635</name>
</gene>
<comment type="caution">
    <text evidence="3">The sequence shown here is derived from an EMBL/GenBank/DDBJ whole genome shotgun (WGS) entry which is preliminary data.</text>
</comment>
<accession>A0A4R0YVM0</accession>
<feature type="domain" description="Metallo-beta-lactamase" evidence="2">
    <location>
        <begin position="48"/>
        <end position="241"/>
    </location>
</feature>
<evidence type="ECO:0000313" key="3">
    <source>
        <dbReference type="EMBL" id="TCI11033.1"/>
    </source>
</evidence>
<dbReference type="InterPro" id="IPR050855">
    <property type="entry name" value="NDM-1-like"/>
</dbReference>
<proteinExistence type="predicted"/>
<dbReference type="RefSeq" id="WP_131409636.1">
    <property type="nucleotide sequence ID" value="NZ_SJTG01000002.1"/>
</dbReference>
<dbReference type="InterPro" id="IPR001279">
    <property type="entry name" value="Metallo-B-lactamas"/>
</dbReference>
<feature type="signal peptide" evidence="1">
    <location>
        <begin position="1"/>
        <end position="23"/>
    </location>
</feature>
<keyword evidence="1" id="KW-0732">Signal</keyword>
<evidence type="ECO:0000259" key="2">
    <source>
        <dbReference type="SMART" id="SM00849"/>
    </source>
</evidence>
<dbReference type="Pfam" id="PF00753">
    <property type="entry name" value="Lactamase_B"/>
    <property type="match status" value="1"/>
</dbReference>
<dbReference type="NCBIfam" id="NF033105">
    <property type="entry name" value="bla_subclass_B3"/>
    <property type="match status" value="1"/>
</dbReference>
<dbReference type="EMBL" id="SJTG01000002">
    <property type="protein sequence ID" value="TCI11033.1"/>
    <property type="molecule type" value="Genomic_DNA"/>
</dbReference>
<dbReference type="AlphaFoldDB" id="A0A4R0YVM0"/>
<reference evidence="3 4" key="1">
    <citation type="submission" date="2019-02" db="EMBL/GenBank/DDBJ databases">
        <title>Dyella amyloliquefaciens sp. nov., isolated from forest soil.</title>
        <authorList>
            <person name="Gao Z.-H."/>
            <person name="Qiu L.-H."/>
        </authorList>
    </citation>
    <scope>NUCLEOTIDE SEQUENCE [LARGE SCALE GENOMIC DNA]</scope>
    <source>
        <strain evidence="3 4">KACC 12747</strain>
    </source>
</reference>
<dbReference type="PANTHER" id="PTHR42951">
    <property type="entry name" value="METALLO-BETA-LACTAMASE DOMAIN-CONTAINING"/>
    <property type="match status" value="1"/>
</dbReference>
<keyword evidence="4" id="KW-1185">Reference proteome</keyword>
<sequence>MKPLIRCMVFACLGAVAVAAAHAEPAAWSQPQKPFRIHGNTYYVGTRGLSAILIASPQGLVLIDGPLARNTAQIEASIKALGFRLTDIRVILNTHAHGDHAGAVAALARDSGARVQASVAGAKALMLGGNDPDDPQFGDAPTFAPVASVMTVPDGGSVRVGDTVLTAHYTPGHTPGSTTWTWQSCEAGRCLSMVYADSLSAVSADGYRFTDDAAHPRRVEEFRHSIDAIAALPCDLLITPHPDQSAFLEKVARRDAGVAPDPVVDAGACRAYAAAGRAALEARLARERAAAPGPGQAGH</sequence>
<dbReference type="Proteomes" id="UP000291822">
    <property type="component" value="Unassembled WGS sequence"/>
</dbReference>
<protein>
    <submittedName>
        <fullName evidence="3">Subclass B3 metallo-beta-lactamase</fullName>
    </submittedName>
</protein>
<feature type="chain" id="PRO_5020546726" evidence="1">
    <location>
        <begin position="24"/>
        <end position="299"/>
    </location>
</feature>
<dbReference type="SMART" id="SM00849">
    <property type="entry name" value="Lactamase_B"/>
    <property type="match status" value="1"/>
</dbReference>
<dbReference type="SUPFAM" id="SSF56281">
    <property type="entry name" value="Metallo-hydrolase/oxidoreductase"/>
    <property type="match status" value="1"/>
</dbReference>
<dbReference type="NCBIfam" id="NF012229">
    <property type="entry name" value="bla_class_B_core"/>
    <property type="match status" value="1"/>
</dbReference>
<dbReference type="Gene3D" id="3.60.15.10">
    <property type="entry name" value="Ribonuclease Z/Hydroxyacylglutathione hydrolase-like"/>
    <property type="match status" value="1"/>
</dbReference>
<dbReference type="CDD" id="cd16290">
    <property type="entry name" value="AIM-1_SMB-1-like_MBL-B3"/>
    <property type="match status" value="1"/>
</dbReference>
<dbReference type="PANTHER" id="PTHR42951:SF17">
    <property type="entry name" value="METALLO-BETA-LACTAMASE DOMAIN-CONTAINING PROTEIN"/>
    <property type="match status" value="1"/>
</dbReference>
<name>A0A4R0YVM0_9GAMM</name>
<organism evidence="3 4">
    <name type="scientific">Dyella soli</name>
    <dbReference type="NCBI Taxonomy" id="522319"/>
    <lineage>
        <taxon>Bacteria</taxon>
        <taxon>Pseudomonadati</taxon>
        <taxon>Pseudomonadota</taxon>
        <taxon>Gammaproteobacteria</taxon>
        <taxon>Lysobacterales</taxon>
        <taxon>Rhodanobacteraceae</taxon>
        <taxon>Dyella</taxon>
    </lineage>
</organism>